<dbReference type="eggNOG" id="ENOG502SYQD">
    <property type="taxonomic scope" value="Eukaryota"/>
</dbReference>
<evidence type="ECO:0000256" key="2">
    <source>
        <dbReference type="SAM" id="Phobius"/>
    </source>
</evidence>
<keyword evidence="2" id="KW-1133">Transmembrane helix</keyword>
<proteinExistence type="predicted"/>
<evidence type="ECO:0000256" key="1">
    <source>
        <dbReference type="SAM" id="MobiDB-lite"/>
    </source>
</evidence>
<evidence type="ECO:0000313" key="3">
    <source>
        <dbReference type="EMBL" id="CCA70237.1"/>
    </source>
</evidence>
<feature type="compositionally biased region" description="Basic and acidic residues" evidence="1">
    <location>
        <begin position="483"/>
        <end position="510"/>
    </location>
</feature>
<evidence type="ECO:0000313" key="4">
    <source>
        <dbReference type="Proteomes" id="UP000007148"/>
    </source>
</evidence>
<dbReference type="STRING" id="1109443.G4TFY9"/>
<feature type="compositionally biased region" description="Low complexity" evidence="1">
    <location>
        <begin position="323"/>
        <end position="336"/>
    </location>
</feature>
<comment type="caution">
    <text evidence="3">The sequence shown here is derived from an EMBL/GenBank/DDBJ whole genome shotgun (WGS) entry which is preliminary data.</text>
</comment>
<dbReference type="EMBL" id="CAFZ01000076">
    <property type="protein sequence ID" value="CCA70237.1"/>
    <property type="molecule type" value="Genomic_DNA"/>
</dbReference>
<dbReference type="Gene3D" id="2.60.120.260">
    <property type="entry name" value="Galactose-binding domain-like"/>
    <property type="match status" value="2"/>
</dbReference>
<organism evidence="3 4">
    <name type="scientific">Serendipita indica (strain DSM 11827)</name>
    <name type="common">Root endophyte fungus</name>
    <name type="synonym">Piriformospora indica</name>
    <dbReference type="NCBI Taxonomy" id="1109443"/>
    <lineage>
        <taxon>Eukaryota</taxon>
        <taxon>Fungi</taxon>
        <taxon>Dikarya</taxon>
        <taxon>Basidiomycota</taxon>
        <taxon>Agaricomycotina</taxon>
        <taxon>Agaricomycetes</taxon>
        <taxon>Sebacinales</taxon>
        <taxon>Serendipitaceae</taxon>
        <taxon>Serendipita</taxon>
    </lineage>
</organism>
<dbReference type="HOGENOM" id="CLU_555620_0_0_1"/>
<feature type="transmembrane region" description="Helical" evidence="2">
    <location>
        <begin position="351"/>
        <end position="374"/>
    </location>
</feature>
<protein>
    <recommendedName>
        <fullName evidence="5">Transmembrane protein</fullName>
    </recommendedName>
</protein>
<dbReference type="InParanoid" id="G4TFY9"/>
<name>G4TFY9_SERID</name>
<evidence type="ECO:0008006" key="5">
    <source>
        <dbReference type="Google" id="ProtNLM"/>
    </source>
</evidence>
<dbReference type="OrthoDB" id="3265734at2759"/>
<feature type="region of interest" description="Disordered" evidence="1">
    <location>
        <begin position="323"/>
        <end position="345"/>
    </location>
</feature>
<feature type="region of interest" description="Disordered" evidence="1">
    <location>
        <begin position="426"/>
        <end position="522"/>
    </location>
</feature>
<feature type="compositionally biased region" description="Polar residues" evidence="1">
    <location>
        <begin position="453"/>
        <end position="482"/>
    </location>
</feature>
<dbReference type="Proteomes" id="UP000007148">
    <property type="component" value="Unassembled WGS sequence"/>
</dbReference>
<keyword evidence="2" id="KW-0812">Transmembrane</keyword>
<sequence>MNSLSLCNMPSKPLRHRAMRGKEALNLLGAWNTGEMSKLVIIDDSHPAITYSSGSWAGAVTTTHNEYNSTLHSAVATGATIKYQFRGTGIFVYGTLTQPVTNGYPESTFQIDNNRVSNWNLTGMVIDNATTYSHVVLFKSAQYNYGDHTISINVGQFDATTTGRFNFDYFVVTGATEEDARNAGGLVIVDDKDTAIGYEGNWFATGSKAEYQWSAHRSPAASNTGTATFSFNGTSVSVYATLDGIYPSNPIASFVVDPGSANEVQGTVVIPGSAPKKYHSPILSVSGLSEGSHTLVVTSLSDQTTSWWLDYILYGSPSSGSVVNSNGSNGTATSSNQAIGQTQSNGPSKAAIAGGVIGGVVACLLVIFFLFYYLRRRGRRNDRVEIIDQYRGPIDEKPLAMPTEVATSPPTTSTAAMVASTHTSTPLLYIPPTKGQSPHPTPVERPAVPRPSMTETNHLQDSNTLAFTSSSNLQSIPDNASSAREESQPPRVRELDGGIRLEWTDQDGAHDTLPPSYSNYQS</sequence>
<dbReference type="OMA" id="AMVASTH"/>
<keyword evidence="4" id="KW-1185">Reference proteome</keyword>
<gene>
    <name evidence="3" type="ORF">PIIN_04176</name>
</gene>
<dbReference type="AlphaFoldDB" id="G4TFY9"/>
<accession>G4TFY9</accession>
<keyword evidence="2" id="KW-0472">Membrane</keyword>
<reference evidence="3 4" key="1">
    <citation type="journal article" date="2011" name="PLoS Pathog.">
        <title>Endophytic Life Strategies Decoded by Genome and Transcriptome Analyses of the Mutualistic Root Symbiont Piriformospora indica.</title>
        <authorList>
            <person name="Zuccaro A."/>
            <person name="Lahrmann U."/>
            <person name="Guldener U."/>
            <person name="Langen G."/>
            <person name="Pfiffi S."/>
            <person name="Biedenkopf D."/>
            <person name="Wong P."/>
            <person name="Samans B."/>
            <person name="Grimm C."/>
            <person name="Basiewicz M."/>
            <person name="Murat C."/>
            <person name="Martin F."/>
            <person name="Kogel K.H."/>
        </authorList>
    </citation>
    <scope>NUCLEOTIDE SEQUENCE [LARGE SCALE GENOMIC DNA]</scope>
    <source>
        <strain evidence="3 4">DSM 11827</strain>
    </source>
</reference>